<dbReference type="PANTHER" id="PTHR13778">
    <property type="entry name" value="GLYCOSYLTRANSFERASE 8 DOMAIN-CONTAINING PROTEIN"/>
    <property type="match status" value="1"/>
</dbReference>
<dbReference type="InterPro" id="IPR029044">
    <property type="entry name" value="Nucleotide-diphossugar_trans"/>
</dbReference>
<evidence type="ECO:0000256" key="3">
    <source>
        <dbReference type="ARBA" id="ARBA00022723"/>
    </source>
</evidence>
<dbReference type="GO" id="GO:0046872">
    <property type="term" value="F:metal ion binding"/>
    <property type="evidence" value="ECO:0007669"/>
    <property type="project" value="UniProtKB-KW"/>
</dbReference>
<dbReference type="Gene3D" id="3.90.550.10">
    <property type="entry name" value="Spore Coat Polysaccharide Biosynthesis Protein SpsA, Chain A"/>
    <property type="match status" value="1"/>
</dbReference>
<organism evidence="4 5">
    <name type="scientific">Mucilaginibacter rubeus</name>
    <dbReference type="NCBI Taxonomy" id="2027860"/>
    <lineage>
        <taxon>Bacteria</taxon>
        <taxon>Pseudomonadati</taxon>
        <taxon>Bacteroidota</taxon>
        <taxon>Sphingobacteriia</taxon>
        <taxon>Sphingobacteriales</taxon>
        <taxon>Sphingobacteriaceae</taxon>
        <taxon>Mucilaginibacter</taxon>
    </lineage>
</organism>
<dbReference type="EMBL" id="CP043450">
    <property type="protein sequence ID" value="QEM10525.1"/>
    <property type="molecule type" value="Genomic_DNA"/>
</dbReference>
<evidence type="ECO:0000313" key="4">
    <source>
        <dbReference type="EMBL" id="QEM10525.1"/>
    </source>
</evidence>
<evidence type="ECO:0000256" key="1">
    <source>
        <dbReference type="ARBA" id="ARBA00022676"/>
    </source>
</evidence>
<dbReference type="InterPro" id="IPR050748">
    <property type="entry name" value="Glycosyltrans_8_dom-fam"/>
</dbReference>
<dbReference type="GO" id="GO:0016757">
    <property type="term" value="F:glycosyltransferase activity"/>
    <property type="evidence" value="ECO:0007669"/>
    <property type="project" value="UniProtKB-KW"/>
</dbReference>
<dbReference type="KEGG" id="mrub:DEO27_010970"/>
<dbReference type="SUPFAM" id="SSF53448">
    <property type="entry name" value="Nucleotide-diphospho-sugar transferases"/>
    <property type="match status" value="1"/>
</dbReference>
<reference evidence="4" key="1">
    <citation type="submission" date="2019-08" db="EMBL/GenBank/DDBJ databases">
        <title>Comparative genome analysis confer to the adaptation heavy metal polluted environment.</title>
        <authorList>
            <person name="Li Y."/>
        </authorList>
    </citation>
    <scope>NUCLEOTIDE SEQUENCE [LARGE SCALE GENOMIC DNA]</scope>
    <source>
        <strain evidence="4">P1</strain>
    </source>
</reference>
<dbReference type="Proteomes" id="UP000251402">
    <property type="component" value="Chromosome"/>
</dbReference>
<keyword evidence="1" id="KW-0328">Glycosyltransferase</keyword>
<accession>A0A5C1HXX0</accession>
<dbReference type="OrthoDB" id="695971at2"/>
<dbReference type="InterPro" id="IPR002495">
    <property type="entry name" value="Glyco_trans_8"/>
</dbReference>
<protein>
    <submittedName>
        <fullName evidence="4">Glycosyltransferase family 8 protein</fullName>
    </submittedName>
</protein>
<dbReference type="CDD" id="cd04194">
    <property type="entry name" value="GT8_A4GalT_like"/>
    <property type="match status" value="1"/>
</dbReference>
<keyword evidence="3" id="KW-0479">Metal-binding</keyword>
<sequence>MRFKNNDNRIFLKKTLNIIFTIDQAYIQHFTVALISVCENNPDLNLNIFVIHDLEDLTLINEIQAFFKAKYNLLISLLSLESSLFNNYTLTHHVSKATYFRLMIAEIMPKNIKTALFLDSDLLVLGSLRTLVEFDLEENYLSAVEDLVDIESLHRMNRLGIPAKRYFNAGVMYINLEKWQSDKVSVGLIATAKEYMERLLWWDQDVLNIFFYNKWKPLSPTFNEKHLTKRLKEKPVVVHFAGTSKPWLYLNNHPYKKEYWHYLRLSPFKDYRYKDFSLKNLIKRIVFFYKPQ</sequence>
<dbReference type="Pfam" id="PF01501">
    <property type="entry name" value="Glyco_transf_8"/>
    <property type="match status" value="1"/>
</dbReference>
<keyword evidence="5" id="KW-1185">Reference proteome</keyword>
<gene>
    <name evidence="4" type="ORF">DEO27_010970</name>
</gene>
<keyword evidence="2" id="KW-0808">Transferase</keyword>
<evidence type="ECO:0000256" key="2">
    <source>
        <dbReference type="ARBA" id="ARBA00022679"/>
    </source>
</evidence>
<dbReference type="PANTHER" id="PTHR13778:SF47">
    <property type="entry name" value="LIPOPOLYSACCHARIDE 1,3-GALACTOSYLTRANSFERASE"/>
    <property type="match status" value="1"/>
</dbReference>
<name>A0A5C1HXX0_9SPHI</name>
<proteinExistence type="predicted"/>
<evidence type="ECO:0000313" key="5">
    <source>
        <dbReference type="Proteomes" id="UP000251402"/>
    </source>
</evidence>
<dbReference type="AlphaFoldDB" id="A0A5C1HXX0"/>